<dbReference type="GO" id="GO:0008713">
    <property type="term" value="F:ADP-heptose-lipopolysaccharide heptosyltransferase activity"/>
    <property type="evidence" value="ECO:0007669"/>
    <property type="project" value="TreeGrafter"/>
</dbReference>
<dbReference type="InterPro" id="IPR051199">
    <property type="entry name" value="LPS_LOS_Heptosyltrfase"/>
</dbReference>
<organism evidence="3 4">
    <name type="scientific">Flavobacterium zepuense</name>
    <dbReference type="NCBI Taxonomy" id="2593302"/>
    <lineage>
        <taxon>Bacteria</taxon>
        <taxon>Pseudomonadati</taxon>
        <taxon>Bacteroidota</taxon>
        <taxon>Flavobacteriia</taxon>
        <taxon>Flavobacteriales</taxon>
        <taxon>Flavobacteriaceae</taxon>
        <taxon>Flavobacterium</taxon>
    </lineage>
</organism>
<dbReference type="PANTHER" id="PTHR30160">
    <property type="entry name" value="TETRAACYLDISACCHARIDE 4'-KINASE-RELATED"/>
    <property type="match status" value="1"/>
</dbReference>
<dbReference type="PANTHER" id="PTHR30160:SF7">
    <property type="entry name" value="ADP-HEPTOSE--LPS HEPTOSYLTRANSFERASE 2"/>
    <property type="match status" value="1"/>
</dbReference>
<dbReference type="SUPFAM" id="SSF53756">
    <property type="entry name" value="UDP-Glycosyltransferase/glycogen phosphorylase"/>
    <property type="match status" value="1"/>
</dbReference>
<dbReference type="Pfam" id="PF01075">
    <property type="entry name" value="Glyco_transf_9"/>
    <property type="match status" value="1"/>
</dbReference>
<sequence>MKIPFEINVLRKHVMKILTRDIGKSSVQNNDFRLLRDRKILITRPNHRLGNLLLITPLVQEVTYMFPGCRIDLFVGGSAAPHIFMNYENIEKIIQLPRKPFSNILKYIRVWLVLRVRSYDLVINANEGSSSGRLSTLFARSKVKFFGEADNYYKFAYPDHGHHAKCPVYNFRGFLIRQGFEENKNQIPPLDLRLCAGEIAEGEKILNAIVQNKKLTICLFTNATGNKCYSNQWWEAFYNGLVESFPDYNFIEMLPVENISRLDSIIPSFYSTNIREIGAIIANASLFIAADSGVMHLASAVGTPTIGLFSVTSEQVYAPYNKHSLAINTGKITIPEMFALIEHTLLNTSYTKGSMHG</sequence>
<dbReference type="GO" id="GO:0009244">
    <property type="term" value="P:lipopolysaccharide core region biosynthetic process"/>
    <property type="evidence" value="ECO:0007669"/>
    <property type="project" value="TreeGrafter"/>
</dbReference>
<evidence type="ECO:0000256" key="2">
    <source>
        <dbReference type="ARBA" id="ARBA00022679"/>
    </source>
</evidence>
<evidence type="ECO:0000256" key="1">
    <source>
        <dbReference type="ARBA" id="ARBA00022676"/>
    </source>
</evidence>
<comment type="caution">
    <text evidence="3">The sequence shown here is derived from an EMBL/GenBank/DDBJ whole genome shotgun (WGS) entry which is preliminary data.</text>
</comment>
<dbReference type="CDD" id="cd03789">
    <property type="entry name" value="GT9_LPS_heptosyltransferase"/>
    <property type="match status" value="1"/>
</dbReference>
<accession>A0A552V9N8</accession>
<gene>
    <name evidence="3" type="ORF">FMM05_00490</name>
</gene>
<dbReference type="AlphaFoldDB" id="A0A552V9N8"/>
<reference evidence="3 4" key="1">
    <citation type="submission" date="2019-07" db="EMBL/GenBank/DDBJ databases">
        <title>Flavobacterium sp. nov., isolated from glacier ice.</title>
        <authorList>
            <person name="Liu Q."/>
            <person name="Xin Y.-H."/>
        </authorList>
    </citation>
    <scope>NUCLEOTIDE SEQUENCE [LARGE SCALE GENOMIC DNA]</scope>
    <source>
        <strain evidence="3 4">ZT4R6</strain>
    </source>
</reference>
<protein>
    <submittedName>
        <fullName evidence="3">Glycosyltransferase family 9 protein</fullName>
    </submittedName>
</protein>
<name>A0A552V9N8_9FLAO</name>
<dbReference type="InterPro" id="IPR002201">
    <property type="entry name" value="Glyco_trans_9"/>
</dbReference>
<keyword evidence="2 3" id="KW-0808">Transferase</keyword>
<dbReference type="RefSeq" id="WP_143371385.1">
    <property type="nucleotide sequence ID" value="NZ_VJVZ01000001.1"/>
</dbReference>
<keyword evidence="4" id="KW-1185">Reference proteome</keyword>
<dbReference type="EMBL" id="VJVZ01000001">
    <property type="protein sequence ID" value="TRW27159.1"/>
    <property type="molecule type" value="Genomic_DNA"/>
</dbReference>
<evidence type="ECO:0000313" key="3">
    <source>
        <dbReference type="EMBL" id="TRW27159.1"/>
    </source>
</evidence>
<keyword evidence="1" id="KW-0328">Glycosyltransferase</keyword>
<dbReference type="OrthoDB" id="9797795at2"/>
<dbReference type="GO" id="GO:0005829">
    <property type="term" value="C:cytosol"/>
    <property type="evidence" value="ECO:0007669"/>
    <property type="project" value="TreeGrafter"/>
</dbReference>
<dbReference type="Gene3D" id="3.40.50.2000">
    <property type="entry name" value="Glycogen Phosphorylase B"/>
    <property type="match status" value="2"/>
</dbReference>
<evidence type="ECO:0000313" key="4">
    <source>
        <dbReference type="Proteomes" id="UP000320643"/>
    </source>
</evidence>
<proteinExistence type="predicted"/>
<dbReference type="Proteomes" id="UP000320643">
    <property type="component" value="Unassembled WGS sequence"/>
</dbReference>